<dbReference type="Gene3D" id="3.40.47.10">
    <property type="match status" value="2"/>
</dbReference>
<accession>A0A2N3Y5A7</accession>
<dbReference type="GO" id="GO:0005829">
    <property type="term" value="C:cytosol"/>
    <property type="evidence" value="ECO:0007669"/>
    <property type="project" value="TreeGrafter"/>
</dbReference>
<dbReference type="GO" id="GO:0004315">
    <property type="term" value="F:3-oxoacyl-[acyl-carrier-protein] synthase activity"/>
    <property type="evidence" value="ECO:0007669"/>
    <property type="project" value="TreeGrafter"/>
</dbReference>
<protein>
    <submittedName>
        <fullName evidence="5">3-oxoacyl-[acyl-carrier-protein] synthase II</fullName>
    </submittedName>
</protein>
<comment type="caution">
    <text evidence="5">The sequence shown here is derived from an EMBL/GenBank/DDBJ whole genome shotgun (WGS) entry which is preliminary data.</text>
</comment>
<evidence type="ECO:0000256" key="3">
    <source>
        <dbReference type="RuleBase" id="RU003694"/>
    </source>
</evidence>
<dbReference type="PANTHER" id="PTHR11712:SF336">
    <property type="entry name" value="3-OXOACYL-[ACYL-CARRIER-PROTEIN] SYNTHASE, MITOCHONDRIAL"/>
    <property type="match status" value="1"/>
</dbReference>
<organism evidence="5 6">
    <name type="scientific">Saccharopolyspora spinosa</name>
    <dbReference type="NCBI Taxonomy" id="60894"/>
    <lineage>
        <taxon>Bacteria</taxon>
        <taxon>Bacillati</taxon>
        <taxon>Actinomycetota</taxon>
        <taxon>Actinomycetes</taxon>
        <taxon>Pseudonocardiales</taxon>
        <taxon>Pseudonocardiaceae</taxon>
        <taxon>Saccharopolyspora</taxon>
    </lineage>
</organism>
<dbReference type="STRING" id="994479.GCA_000194155_03844"/>
<dbReference type="GO" id="GO:0006633">
    <property type="term" value="P:fatty acid biosynthetic process"/>
    <property type="evidence" value="ECO:0007669"/>
    <property type="project" value="TreeGrafter"/>
</dbReference>
<evidence type="ECO:0000259" key="4">
    <source>
        <dbReference type="PROSITE" id="PS52004"/>
    </source>
</evidence>
<reference evidence="5" key="1">
    <citation type="submission" date="2017-12" db="EMBL/GenBank/DDBJ databases">
        <title>Sequencing the genomes of 1000 Actinobacteria strains.</title>
        <authorList>
            <person name="Klenk H.-P."/>
        </authorList>
    </citation>
    <scope>NUCLEOTIDE SEQUENCE [LARGE SCALE GENOMIC DNA]</scope>
    <source>
        <strain evidence="5">DSM 44228</strain>
    </source>
</reference>
<keyword evidence="2 3" id="KW-0808">Transferase</keyword>
<dbReference type="SMART" id="SM00825">
    <property type="entry name" value="PKS_KS"/>
    <property type="match status" value="1"/>
</dbReference>
<dbReference type="RefSeq" id="WP_010307551.1">
    <property type="nucleotide sequence ID" value="NZ_CP061007.1"/>
</dbReference>
<evidence type="ECO:0000313" key="6">
    <source>
        <dbReference type="Proteomes" id="UP000233786"/>
    </source>
</evidence>
<evidence type="ECO:0000256" key="2">
    <source>
        <dbReference type="ARBA" id="ARBA00022679"/>
    </source>
</evidence>
<dbReference type="Pfam" id="PF00109">
    <property type="entry name" value="ketoacyl-synt"/>
    <property type="match status" value="2"/>
</dbReference>
<proteinExistence type="inferred from homology"/>
<comment type="similarity">
    <text evidence="1 3">Belongs to the thiolase-like superfamily. Beta-ketoacyl-ACP synthases family.</text>
</comment>
<dbReference type="InterPro" id="IPR020841">
    <property type="entry name" value="PKS_Beta-ketoAc_synthase_dom"/>
</dbReference>
<dbReference type="InterPro" id="IPR014031">
    <property type="entry name" value="Ketoacyl_synth_C"/>
</dbReference>
<feature type="domain" description="Ketosynthase family 3 (KS3)" evidence="4">
    <location>
        <begin position="2"/>
        <end position="344"/>
    </location>
</feature>
<dbReference type="EMBL" id="PJNB01000001">
    <property type="protein sequence ID" value="PKW18031.1"/>
    <property type="molecule type" value="Genomic_DNA"/>
</dbReference>
<dbReference type="SUPFAM" id="SSF53901">
    <property type="entry name" value="Thiolase-like"/>
    <property type="match status" value="3"/>
</dbReference>
<dbReference type="AlphaFoldDB" id="A0A2N3Y5A7"/>
<keyword evidence="6" id="KW-1185">Reference proteome</keyword>
<dbReference type="InterPro" id="IPR000794">
    <property type="entry name" value="Beta-ketoacyl_synthase"/>
</dbReference>
<sequence>MTPAIAITRIKLDTGFGRDLEQTWRRVQAGESAVCTTGEFDGAYISRMDSAVDLVSLVAAISENGLPADTGVVMGTNGAPEMAWLTGQPYSVLDDVAEAIGATGPRAVFGTGCIAGTNAICYAIDVLRTGRARAMLVIGLETLTVTTMATFRSWKAIDPAPSRPYQGSSGINLGEGIAVLLLEADPQDGVIAYVNGYGLSSDAFHVTSPPPNGEGLARAMTMALDDAGVCPEDVDYVNGHGTGTSANDTAELAAMRAVFGASAPPISSSKPQLGHTLGAAGVVETAITALAIRDQVLPPTASADPAETGEWDVVPQRARASRVDVAVMNSLAFGGANGVLVLGRHAGNRHSTTDRQVAKGGEVTVPDVGTATELIPRAYANRLDDLGKLAMAAGQSAWHAVGHTADDRPAADRTGLVFATASGPTRTIDELHATELRGELDRINPVTAPNIVCSVTAGYICQLLGIKGPLSAITSGVDSAAIADDYAHGLIRQRRADTVLVVCADEVGGARAYVLKEEPLCVS</sequence>
<dbReference type="Pfam" id="PF02801">
    <property type="entry name" value="Ketoacyl-synt_C"/>
    <property type="match status" value="1"/>
</dbReference>
<dbReference type="PROSITE" id="PS52004">
    <property type="entry name" value="KS3_2"/>
    <property type="match status" value="1"/>
</dbReference>
<dbReference type="Proteomes" id="UP000233786">
    <property type="component" value="Unassembled WGS sequence"/>
</dbReference>
<dbReference type="InterPro" id="IPR014030">
    <property type="entry name" value="Ketoacyl_synth_N"/>
</dbReference>
<evidence type="ECO:0000256" key="1">
    <source>
        <dbReference type="ARBA" id="ARBA00008467"/>
    </source>
</evidence>
<evidence type="ECO:0000313" key="5">
    <source>
        <dbReference type="EMBL" id="PKW18031.1"/>
    </source>
</evidence>
<dbReference type="InterPro" id="IPR016039">
    <property type="entry name" value="Thiolase-like"/>
</dbReference>
<dbReference type="PANTHER" id="PTHR11712">
    <property type="entry name" value="POLYKETIDE SYNTHASE-RELATED"/>
    <property type="match status" value="1"/>
</dbReference>
<gene>
    <name evidence="5" type="ORF">A8926_6085</name>
</gene>
<name>A0A2N3Y5A7_SACSN</name>